<sequence>MLKFYLTIFGINPYKSVRVNNIIVTTILTGCFSVCTPLAIKFYYSMCDKYYDEIFDDFPQVVMAFLIITKFINIHSNQAGVFQKIVRPYDGRKTIVQFRRGTLHVRRDEREGYRVIKTTENYVAQKFEAGTDMSGYEDFKRCVTLHHEALRYYNVLDNTCRNLYLVQMGINMILISVTAVKLIMYLEQLDQAIRSAMFLAGQQFHLYIISLPGQKLLDQSSELSNQIYASSWYETSVVIQKLLHTMQIRSSRSSILTAAGLYEMKIESFGITVKTCVSYCTMFLSLRD</sequence>
<accession>A0ABP1N669</accession>
<keyword evidence="5" id="KW-0552">Olfaction</keyword>
<evidence type="ECO:0000256" key="4">
    <source>
        <dbReference type="ARBA" id="ARBA00022692"/>
    </source>
</evidence>
<keyword evidence="12" id="KW-1185">Reference proteome</keyword>
<dbReference type="PANTHER" id="PTHR21137:SF35">
    <property type="entry name" value="ODORANT RECEPTOR 19A-RELATED"/>
    <property type="match status" value="1"/>
</dbReference>
<reference evidence="11 12" key="1">
    <citation type="submission" date="2024-08" db="EMBL/GenBank/DDBJ databases">
        <authorList>
            <person name="Will J Nash"/>
            <person name="Angela Man"/>
            <person name="Seanna McTaggart"/>
            <person name="Kendall Baker"/>
            <person name="Tom Barker"/>
            <person name="Leah Catchpole"/>
            <person name="Alex Durrant"/>
            <person name="Karim Gharbi"/>
            <person name="Naomi Irish"/>
            <person name="Gemy Kaithakottil"/>
            <person name="Debby Ku"/>
            <person name="Aaliyah Providence"/>
            <person name="Felix Shaw"/>
            <person name="David Swarbreck"/>
            <person name="Chris Watkins"/>
            <person name="Ann M. McCartney"/>
            <person name="Giulio Formenti"/>
            <person name="Alice Mouton"/>
            <person name="Noel Vella"/>
            <person name="Bjorn M von Reumont"/>
            <person name="Adriana Vella"/>
            <person name="Wilfried Haerty"/>
        </authorList>
    </citation>
    <scope>NUCLEOTIDE SEQUENCE [LARGE SCALE GENOMIC DNA]</scope>
</reference>
<name>A0ABP1N669_XYLVO</name>
<evidence type="ECO:0000256" key="1">
    <source>
        <dbReference type="ARBA" id="ARBA00004651"/>
    </source>
</evidence>
<keyword evidence="9" id="KW-0807">Transducer</keyword>
<proteinExistence type="predicted"/>
<gene>
    <name evidence="11" type="ORF">XYLVIOL_LOCUS1913</name>
</gene>
<keyword evidence="3" id="KW-0716">Sensory transduction</keyword>
<dbReference type="PANTHER" id="PTHR21137">
    <property type="entry name" value="ODORANT RECEPTOR"/>
    <property type="match status" value="1"/>
</dbReference>
<protein>
    <submittedName>
        <fullName evidence="11">Uncharacterized protein</fullName>
    </submittedName>
</protein>
<keyword evidence="4 10" id="KW-0812">Transmembrane</keyword>
<comment type="subcellular location">
    <subcellularLocation>
        <location evidence="1">Cell membrane</location>
        <topology evidence="1">Multi-pass membrane protein</topology>
    </subcellularLocation>
</comment>
<dbReference type="InterPro" id="IPR004117">
    <property type="entry name" value="7tm6_olfct_rcpt"/>
</dbReference>
<evidence type="ECO:0000256" key="6">
    <source>
        <dbReference type="ARBA" id="ARBA00022989"/>
    </source>
</evidence>
<evidence type="ECO:0000313" key="12">
    <source>
        <dbReference type="Proteomes" id="UP001642520"/>
    </source>
</evidence>
<evidence type="ECO:0000256" key="2">
    <source>
        <dbReference type="ARBA" id="ARBA00022475"/>
    </source>
</evidence>
<evidence type="ECO:0000256" key="3">
    <source>
        <dbReference type="ARBA" id="ARBA00022606"/>
    </source>
</evidence>
<feature type="transmembrane region" description="Helical" evidence="10">
    <location>
        <begin position="164"/>
        <end position="186"/>
    </location>
</feature>
<evidence type="ECO:0000256" key="5">
    <source>
        <dbReference type="ARBA" id="ARBA00022725"/>
    </source>
</evidence>
<dbReference type="EMBL" id="CAXAJV020001286">
    <property type="protein sequence ID" value="CAL7935957.1"/>
    <property type="molecule type" value="Genomic_DNA"/>
</dbReference>
<feature type="transmembrane region" description="Helical" evidence="10">
    <location>
        <begin position="21"/>
        <end position="44"/>
    </location>
</feature>
<dbReference type="PROSITE" id="PS51257">
    <property type="entry name" value="PROKAR_LIPOPROTEIN"/>
    <property type="match status" value="1"/>
</dbReference>
<organism evidence="11 12">
    <name type="scientific">Xylocopa violacea</name>
    <name type="common">Violet carpenter bee</name>
    <name type="synonym">Apis violacea</name>
    <dbReference type="NCBI Taxonomy" id="135666"/>
    <lineage>
        <taxon>Eukaryota</taxon>
        <taxon>Metazoa</taxon>
        <taxon>Ecdysozoa</taxon>
        <taxon>Arthropoda</taxon>
        <taxon>Hexapoda</taxon>
        <taxon>Insecta</taxon>
        <taxon>Pterygota</taxon>
        <taxon>Neoptera</taxon>
        <taxon>Endopterygota</taxon>
        <taxon>Hymenoptera</taxon>
        <taxon>Apocrita</taxon>
        <taxon>Aculeata</taxon>
        <taxon>Apoidea</taxon>
        <taxon>Anthophila</taxon>
        <taxon>Apidae</taxon>
        <taxon>Xylocopa</taxon>
        <taxon>Xylocopa</taxon>
    </lineage>
</organism>
<keyword evidence="6 10" id="KW-1133">Transmembrane helix</keyword>
<keyword evidence="2" id="KW-1003">Cell membrane</keyword>
<dbReference type="Proteomes" id="UP001642520">
    <property type="component" value="Unassembled WGS sequence"/>
</dbReference>
<dbReference type="Pfam" id="PF02949">
    <property type="entry name" value="7tm_6"/>
    <property type="match status" value="1"/>
</dbReference>
<keyword evidence="8" id="KW-0675">Receptor</keyword>
<evidence type="ECO:0000313" key="11">
    <source>
        <dbReference type="EMBL" id="CAL7935957.1"/>
    </source>
</evidence>
<comment type="caution">
    <text evidence="11">The sequence shown here is derived from an EMBL/GenBank/DDBJ whole genome shotgun (WGS) entry which is preliminary data.</text>
</comment>
<evidence type="ECO:0000256" key="10">
    <source>
        <dbReference type="SAM" id="Phobius"/>
    </source>
</evidence>
<evidence type="ECO:0000256" key="7">
    <source>
        <dbReference type="ARBA" id="ARBA00023136"/>
    </source>
</evidence>
<evidence type="ECO:0000256" key="8">
    <source>
        <dbReference type="ARBA" id="ARBA00023170"/>
    </source>
</evidence>
<evidence type="ECO:0000256" key="9">
    <source>
        <dbReference type="ARBA" id="ARBA00023224"/>
    </source>
</evidence>
<keyword evidence="7 10" id="KW-0472">Membrane</keyword>